<name>T0ZRI2_9ZZZZ</name>
<feature type="non-terminal residue" evidence="2">
    <location>
        <position position="169"/>
    </location>
</feature>
<dbReference type="EMBL" id="AUZZ01006122">
    <property type="protein sequence ID" value="EQD47268.1"/>
    <property type="molecule type" value="Genomic_DNA"/>
</dbReference>
<evidence type="ECO:0000313" key="2">
    <source>
        <dbReference type="EMBL" id="EQD47268.1"/>
    </source>
</evidence>
<dbReference type="Pfam" id="PF00384">
    <property type="entry name" value="Molybdopterin"/>
    <property type="match status" value="1"/>
</dbReference>
<dbReference type="InterPro" id="IPR050612">
    <property type="entry name" value="Prok_Mopterin_Oxidored"/>
</dbReference>
<dbReference type="Gene3D" id="3.40.228.10">
    <property type="entry name" value="Dimethylsulfoxide Reductase, domain 2"/>
    <property type="match status" value="1"/>
</dbReference>
<organism evidence="2">
    <name type="scientific">mine drainage metagenome</name>
    <dbReference type="NCBI Taxonomy" id="410659"/>
    <lineage>
        <taxon>unclassified sequences</taxon>
        <taxon>metagenomes</taxon>
        <taxon>ecological metagenomes</taxon>
    </lineage>
</organism>
<protein>
    <submittedName>
        <fullName evidence="2">Molybdopterin oxidoreductase domain protein</fullName>
        <ecNumber evidence="2">1.-.-.-</ecNumber>
    </submittedName>
</protein>
<dbReference type="PANTHER" id="PTHR43742">
    <property type="entry name" value="TRIMETHYLAMINE-N-OXIDE REDUCTASE"/>
    <property type="match status" value="1"/>
</dbReference>
<proteinExistence type="predicted"/>
<keyword evidence="2" id="KW-0560">Oxidoreductase</keyword>
<dbReference type="AlphaFoldDB" id="T0ZRI2"/>
<reference evidence="2" key="1">
    <citation type="submission" date="2013-08" db="EMBL/GenBank/DDBJ databases">
        <authorList>
            <person name="Mendez C."/>
            <person name="Richter M."/>
            <person name="Ferrer M."/>
            <person name="Sanchez J."/>
        </authorList>
    </citation>
    <scope>NUCLEOTIDE SEQUENCE</scope>
</reference>
<dbReference type="GO" id="GO:0016491">
    <property type="term" value="F:oxidoreductase activity"/>
    <property type="evidence" value="ECO:0007669"/>
    <property type="project" value="UniProtKB-KW"/>
</dbReference>
<reference evidence="2" key="2">
    <citation type="journal article" date="2014" name="ISME J.">
        <title>Microbial stratification in low pH oxic and suboxic macroscopic growths along an acid mine drainage.</title>
        <authorList>
            <person name="Mendez-Garcia C."/>
            <person name="Mesa V."/>
            <person name="Sprenger R.R."/>
            <person name="Richter M."/>
            <person name="Diez M.S."/>
            <person name="Solano J."/>
            <person name="Bargiela R."/>
            <person name="Golyshina O.V."/>
            <person name="Manteca A."/>
            <person name="Ramos J.L."/>
            <person name="Gallego J.R."/>
            <person name="Llorente I."/>
            <person name="Martins Dos Santos V.A."/>
            <person name="Jensen O.N."/>
            <person name="Pelaez A.I."/>
            <person name="Sanchez J."/>
            <person name="Ferrer M."/>
        </authorList>
    </citation>
    <scope>NUCLEOTIDE SEQUENCE</scope>
</reference>
<feature type="non-terminal residue" evidence="2">
    <location>
        <position position="1"/>
    </location>
</feature>
<comment type="caution">
    <text evidence="2">The sequence shown here is derived from an EMBL/GenBank/DDBJ whole genome shotgun (WGS) entry which is preliminary data.</text>
</comment>
<dbReference type="InterPro" id="IPR006656">
    <property type="entry name" value="Mopterin_OxRdtase"/>
</dbReference>
<sequence length="169" mass="18617">WAWPAAFGSPHFFSTVGQYCGAAYHPINGITDTSFAAVNDYEYCKYWLQVGAGDGFSSHLHLSGSAKRMADARMNGMRVVTVEPRMSPAAAKADEWVPIRPGTDRAFALGLMHSMVFEHKIYDRGFLQHRTNAPYLIGPSGSYALSADGKAMVWDRVAGRAREWDDPGI</sequence>
<feature type="domain" description="Molybdopterin oxidoreductase" evidence="1">
    <location>
        <begin position="72"/>
        <end position="121"/>
    </location>
</feature>
<dbReference type="SUPFAM" id="SSF53706">
    <property type="entry name" value="Formate dehydrogenase/DMSO reductase, domains 1-3"/>
    <property type="match status" value="1"/>
</dbReference>
<accession>T0ZRI2</accession>
<evidence type="ECO:0000259" key="1">
    <source>
        <dbReference type="Pfam" id="PF00384"/>
    </source>
</evidence>
<dbReference type="EC" id="1.-.-.-" evidence="2"/>
<gene>
    <name evidence="2" type="ORF">B2A_08494</name>
</gene>